<keyword evidence="2" id="KW-0472">Membrane</keyword>
<gene>
    <name evidence="4" type="ORF">FHX40_1900</name>
</gene>
<keyword evidence="3" id="KW-0732">Signal</keyword>
<feature type="compositionally biased region" description="Low complexity" evidence="1">
    <location>
        <begin position="694"/>
        <end position="708"/>
    </location>
</feature>
<evidence type="ECO:0000313" key="5">
    <source>
        <dbReference type="Proteomes" id="UP000319213"/>
    </source>
</evidence>
<feature type="transmembrane region" description="Helical" evidence="2">
    <location>
        <begin position="360"/>
        <end position="382"/>
    </location>
</feature>
<name>A0A543IX97_9ACTN</name>
<dbReference type="InterPro" id="IPR017850">
    <property type="entry name" value="Alkaline_phosphatase_core_sf"/>
</dbReference>
<feature type="signal peptide" evidence="3">
    <location>
        <begin position="1"/>
        <end position="24"/>
    </location>
</feature>
<feature type="transmembrane region" description="Helical" evidence="2">
    <location>
        <begin position="465"/>
        <end position="482"/>
    </location>
</feature>
<proteinExistence type="predicted"/>
<accession>A0A543IX97</accession>
<feature type="transmembrane region" description="Helical" evidence="2">
    <location>
        <begin position="333"/>
        <end position="353"/>
    </location>
</feature>
<evidence type="ECO:0000313" key="4">
    <source>
        <dbReference type="EMBL" id="TQM75198.1"/>
    </source>
</evidence>
<feature type="region of interest" description="Disordered" evidence="1">
    <location>
        <begin position="694"/>
        <end position="743"/>
    </location>
</feature>
<keyword evidence="2" id="KW-0812">Transmembrane</keyword>
<dbReference type="EMBL" id="VFPQ01000001">
    <property type="protein sequence ID" value="TQM75198.1"/>
    <property type="molecule type" value="Genomic_DNA"/>
</dbReference>
<feature type="transmembrane region" description="Helical" evidence="2">
    <location>
        <begin position="665"/>
        <end position="686"/>
    </location>
</feature>
<feature type="transmembrane region" description="Helical" evidence="2">
    <location>
        <begin position="518"/>
        <end position="538"/>
    </location>
</feature>
<feature type="transmembrane region" description="Helical" evidence="2">
    <location>
        <begin position="605"/>
        <end position="622"/>
    </location>
</feature>
<feature type="transmembrane region" description="Helical" evidence="2">
    <location>
        <begin position="642"/>
        <end position="659"/>
    </location>
</feature>
<organism evidence="4 5">
    <name type="scientific">Thermopolyspora flexuosa</name>
    <dbReference type="NCBI Taxonomy" id="103836"/>
    <lineage>
        <taxon>Bacteria</taxon>
        <taxon>Bacillati</taxon>
        <taxon>Actinomycetota</taxon>
        <taxon>Actinomycetes</taxon>
        <taxon>Streptosporangiales</taxon>
        <taxon>Streptosporangiaceae</taxon>
        <taxon>Thermopolyspora</taxon>
    </lineage>
</organism>
<dbReference type="Proteomes" id="UP000319213">
    <property type="component" value="Unassembled WGS sequence"/>
</dbReference>
<evidence type="ECO:0000256" key="2">
    <source>
        <dbReference type="SAM" id="Phobius"/>
    </source>
</evidence>
<sequence>MRRVPALLAVIVLGVCLLATAAHAAGSPQGAPAPGRVALIGVPGLHWNDIGPRRTPNLWRLAQGSAIGTLSPRAVATATCPYDGWLTVSAGIRTSTGGRCGVPPVPEPAGGGAVVPGFDRLRGDGGRYSAGALGAAARAAGHCTAAVGPGAALALADADGRVDVYAATPDALPDAGWSRCPLLAVDVDDLIRPYLRDGVLTKEPDLLSPAERAAAVAAADAKVGAVLERLPADTAVLLAGLSDHGGVPHLRVAMWRTPGGTGRLVGTASTHRDHIVLLPDITATMLVQAGVEVPAVVIGAPWRLTAAAPLEEALDIVRRADLRGQTVRNATRFFFYGVAALQVLFYVAAFVLLRRRRALGGVRVAAVALASIPIATSLANLFPWDRTAAPTATLIGCVAAIVVLLAVAALAGPWRRHPFGPAAVVTGVTAAVLLGDMLTGTTLQIDGLMGYTAVVGGRYHGLGNVSFALLATSVLLLAAAGAERLVTAGRPRAAVGFIAGCGGVAMLLDGWPGIGSDFGGVIAFLPGIAVTALLVAGARVSIVRLGGFCAAGGVLIMAIAFLDHLRPPADQTHLGRFVGQVADGTYLPVIARKLDAMLQTMLNPNLMPIVVTALGFLVFAVLRPGTVSAGLVPLAFERSPMLKAGLVGSLVCGVVGTLVNDSGVAVLSMVLGLAVPLVLATGIGMLRENGRLAPIGPAGEASPGPSDGPSGGREGSPGTAHRAPCDKPATDSSGRAEGLPGLI</sequence>
<evidence type="ECO:0008006" key="6">
    <source>
        <dbReference type="Google" id="ProtNLM"/>
    </source>
</evidence>
<protein>
    <recommendedName>
        <fullName evidence="6">Phosphoglyceromutase</fullName>
    </recommendedName>
</protein>
<feature type="transmembrane region" description="Helical" evidence="2">
    <location>
        <begin position="388"/>
        <end position="410"/>
    </location>
</feature>
<comment type="caution">
    <text evidence="4">The sequence shown here is derived from an EMBL/GenBank/DDBJ whole genome shotgun (WGS) entry which is preliminary data.</text>
</comment>
<dbReference type="SUPFAM" id="SSF53649">
    <property type="entry name" value="Alkaline phosphatase-like"/>
    <property type="match status" value="1"/>
</dbReference>
<feature type="transmembrane region" description="Helical" evidence="2">
    <location>
        <begin position="545"/>
        <end position="562"/>
    </location>
</feature>
<evidence type="ECO:0000256" key="1">
    <source>
        <dbReference type="SAM" id="MobiDB-lite"/>
    </source>
</evidence>
<evidence type="ECO:0000256" key="3">
    <source>
        <dbReference type="SAM" id="SignalP"/>
    </source>
</evidence>
<feature type="chain" id="PRO_5022088543" description="Phosphoglyceromutase" evidence="3">
    <location>
        <begin position="25"/>
        <end position="743"/>
    </location>
</feature>
<dbReference type="AlphaFoldDB" id="A0A543IX97"/>
<feature type="transmembrane region" description="Helical" evidence="2">
    <location>
        <begin position="494"/>
        <end position="512"/>
    </location>
</feature>
<feature type="transmembrane region" description="Helical" evidence="2">
    <location>
        <begin position="422"/>
        <end position="445"/>
    </location>
</feature>
<reference evidence="4 5" key="1">
    <citation type="submission" date="2019-06" db="EMBL/GenBank/DDBJ databases">
        <title>Sequencing the genomes of 1000 actinobacteria strains.</title>
        <authorList>
            <person name="Klenk H.-P."/>
        </authorList>
    </citation>
    <scope>NUCLEOTIDE SEQUENCE [LARGE SCALE GENOMIC DNA]</scope>
    <source>
        <strain evidence="4 5">DSM 43186</strain>
    </source>
</reference>
<keyword evidence="2" id="KW-1133">Transmembrane helix</keyword>
<keyword evidence="5" id="KW-1185">Reference proteome</keyword>